<evidence type="ECO:0000256" key="2">
    <source>
        <dbReference type="ARBA" id="ARBA00016657"/>
    </source>
</evidence>
<dbReference type="CDD" id="cd07361">
    <property type="entry name" value="MEMO_like"/>
    <property type="match status" value="1"/>
</dbReference>
<organism evidence="4 5">
    <name type="scientific">Petromyzon marinus</name>
    <name type="common">Sea lamprey</name>
    <dbReference type="NCBI Taxonomy" id="7757"/>
    <lineage>
        <taxon>Eukaryota</taxon>
        <taxon>Metazoa</taxon>
        <taxon>Chordata</taxon>
        <taxon>Craniata</taxon>
        <taxon>Vertebrata</taxon>
        <taxon>Cyclostomata</taxon>
        <taxon>Hyperoartia</taxon>
        <taxon>Petromyzontiformes</taxon>
        <taxon>Petromyzontidae</taxon>
        <taxon>Petromyzon</taxon>
    </lineage>
</organism>
<dbReference type="Proteomes" id="UP001318040">
    <property type="component" value="Chromosome 6"/>
</dbReference>
<evidence type="ECO:0000313" key="4">
    <source>
        <dbReference type="Proteomes" id="UP001318040"/>
    </source>
</evidence>
<accession>A0AAJ7WQ02</accession>
<dbReference type="RefSeq" id="XP_032804518.1">
    <property type="nucleotide sequence ID" value="XM_032948627.1"/>
</dbReference>
<name>A0AAJ7WQ02_PETMA</name>
<keyword evidence="4" id="KW-1185">Reference proteome</keyword>
<dbReference type="RefSeq" id="XP_032804519.1">
    <property type="nucleotide sequence ID" value="XM_032948628.1"/>
</dbReference>
<dbReference type="InterPro" id="IPR002737">
    <property type="entry name" value="MEMO1_fam"/>
</dbReference>
<protein>
    <recommendedName>
        <fullName evidence="2">Protein MEMO1</fullName>
    </recommendedName>
    <alternativeName>
        <fullName evidence="3">Mediator of ErbB2-driven cell motility 1</fullName>
    </alternativeName>
</protein>
<gene>
    <name evidence="5 6" type="primary">MEMO1</name>
</gene>
<dbReference type="AlphaFoldDB" id="A0AAJ7WQ02"/>
<reference evidence="5 6" key="1">
    <citation type="submission" date="2025-04" db="UniProtKB">
        <authorList>
            <consortium name="RefSeq"/>
        </authorList>
    </citation>
    <scope>IDENTIFICATION</scope>
    <source>
        <tissue evidence="5 6">Sperm</tissue>
    </source>
</reference>
<evidence type="ECO:0000256" key="3">
    <source>
        <dbReference type="ARBA" id="ARBA00030837"/>
    </source>
</evidence>
<sequence length="304" mass="34369">MGDRMSSRDLEREASHAGSWYSASGSQLSSQLEGWLSQAQATRRPARAIIAPHAGYSYCGSCAAHAYTQVDPAQTKRVFILGPSHHVHLSGCALSSVSIYKTPIYNLRIDQKIYSELSQTGMFEKMSVEVDEDEHSIEMHLPYIAKVMESRRDDFTIVPVLVGSLNESRECEYGRLFSKYLDDPSNLFVFSSDFCHWGQRFRYTYYDESQGEIHKSIEYIDKMGMDIIEQLDPAAFSSYLKKYRNTICGRHPIGVMLNVRAIPLTHPYLFSDVQSSCACASLAQRTVVASLCHCCHAMNEPRCR</sequence>
<evidence type="ECO:0000256" key="1">
    <source>
        <dbReference type="ARBA" id="ARBA00006315"/>
    </source>
</evidence>
<dbReference type="PANTHER" id="PTHR11060">
    <property type="entry name" value="PROTEIN MEMO1"/>
    <property type="match status" value="1"/>
</dbReference>
<dbReference type="NCBIfam" id="TIGR04336">
    <property type="entry name" value="AmmeMemoSam_B"/>
    <property type="match status" value="1"/>
</dbReference>
<dbReference type="PANTHER" id="PTHR11060:SF0">
    <property type="entry name" value="PROTEIN MEMO1"/>
    <property type="match status" value="1"/>
</dbReference>
<dbReference type="KEGG" id="pmrn:116939800"/>
<comment type="similarity">
    <text evidence="1">Belongs to the MEMO1 family.</text>
</comment>
<dbReference type="Pfam" id="PF01875">
    <property type="entry name" value="Memo"/>
    <property type="match status" value="1"/>
</dbReference>
<evidence type="ECO:0000313" key="6">
    <source>
        <dbReference type="RefSeq" id="XP_032804519.1"/>
    </source>
</evidence>
<proteinExistence type="inferred from homology"/>
<dbReference type="HAMAP" id="MF_00055">
    <property type="entry name" value="MEMO1"/>
    <property type="match status" value="1"/>
</dbReference>
<dbReference type="CTD" id="51072"/>
<evidence type="ECO:0000313" key="5">
    <source>
        <dbReference type="RefSeq" id="XP_032804518.1"/>
    </source>
</evidence>
<dbReference type="Gene3D" id="3.40.830.10">
    <property type="entry name" value="LigB-like"/>
    <property type="match status" value="1"/>
</dbReference>